<feature type="chain" id="PRO_5022201017" evidence="1">
    <location>
        <begin position="23"/>
        <end position="246"/>
    </location>
</feature>
<organism evidence="3 4">
    <name type="scientific">Rhodoferax sediminis</name>
    <dbReference type="NCBI Taxonomy" id="2509614"/>
    <lineage>
        <taxon>Bacteria</taxon>
        <taxon>Pseudomonadati</taxon>
        <taxon>Pseudomonadota</taxon>
        <taxon>Betaproteobacteria</taxon>
        <taxon>Burkholderiales</taxon>
        <taxon>Comamonadaceae</taxon>
        <taxon>Rhodoferax</taxon>
    </lineage>
</organism>
<evidence type="ECO:0000259" key="2">
    <source>
        <dbReference type="Pfam" id="PF00345"/>
    </source>
</evidence>
<feature type="domain" description="Pili assembly chaperone N-terminal" evidence="2">
    <location>
        <begin position="28"/>
        <end position="148"/>
    </location>
</feature>
<dbReference type="PANTHER" id="PTHR30251:SF4">
    <property type="entry name" value="SLR1668 PROTEIN"/>
    <property type="match status" value="1"/>
</dbReference>
<dbReference type="RefSeq" id="WP_142817080.1">
    <property type="nucleotide sequence ID" value="NZ_CP035503.1"/>
</dbReference>
<evidence type="ECO:0000256" key="1">
    <source>
        <dbReference type="SAM" id="SignalP"/>
    </source>
</evidence>
<dbReference type="GO" id="GO:0071555">
    <property type="term" value="P:cell wall organization"/>
    <property type="evidence" value="ECO:0007669"/>
    <property type="project" value="InterPro"/>
</dbReference>
<keyword evidence="1" id="KW-0732">Signal</keyword>
<dbReference type="GO" id="GO:0030288">
    <property type="term" value="C:outer membrane-bounded periplasmic space"/>
    <property type="evidence" value="ECO:0007669"/>
    <property type="project" value="InterPro"/>
</dbReference>
<dbReference type="OrthoDB" id="511700at2"/>
<dbReference type="PROSITE" id="PS51257">
    <property type="entry name" value="PROKAR_LIPOPROTEIN"/>
    <property type="match status" value="1"/>
</dbReference>
<gene>
    <name evidence="3" type="ORF">EUB48_00735</name>
</gene>
<accession>A0A515D6F7</accession>
<dbReference type="Gene3D" id="2.60.40.10">
    <property type="entry name" value="Immunoglobulins"/>
    <property type="match status" value="1"/>
</dbReference>
<dbReference type="InterPro" id="IPR050643">
    <property type="entry name" value="Periplasmic_pilus_chap"/>
</dbReference>
<dbReference type="EMBL" id="CP035503">
    <property type="protein sequence ID" value="QDL35982.1"/>
    <property type="molecule type" value="Genomic_DNA"/>
</dbReference>
<evidence type="ECO:0000313" key="3">
    <source>
        <dbReference type="EMBL" id="QDL35982.1"/>
    </source>
</evidence>
<proteinExistence type="predicted"/>
<dbReference type="AlphaFoldDB" id="A0A515D6F7"/>
<feature type="signal peptide" evidence="1">
    <location>
        <begin position="1"/>
        <end position="22"/>
    </location>
</feature>
<reference evidence="3 4" key="1">
    <citation type="submission" date="2019-01" db="EMBL/GenBank/DDBJ databases">
        <title>Genomic insights into a novel species Rhodoferax sp.</title>
        <authorList>
            <person name="Jin L."/>
        </authorList>
    </citation>
    <scope>NUCLEOTIDE SEQUENCE [LARGE SCALE GENOMIC DNA]</scope>
    <source>
        <strain evidence="3 4">CHu59-6-5</strain>
    </source>
</reference>
<keyword evidence="4" id="KW-1185">Reference proteome</keyword>
<dbReference type="SUPFAM" id="SSF49354">
    <property type="entry name" value="PapD-like"/>
    <property type="match status" value="1"/>
</dbReference>
<protein>
    <submittedName>
        <fullName evidence="3">Molecular chaperone</fullName>
    </submittedName>
</protein>
<dbReference type="PANTHER" id="PTHR30251">
    <property type="entry name" value="PILUS ASSEMBLY CHAPERONE"/>
    <property type="match status" value="1"/>
</dbReference>
<dbReference type="Pfam" id="PF00345">
    <property type="entry name" value="PapD_N"/>
    <property type="match status" value="1"/>
</dbReference>
<dbReference type="Proteomes" id="UP000316798">
    <property type="component" value="Chromosome"/>
</dbReference>
<dbReference type="InterPro" id="IPR013783">
    <property type="entry name" value="Ig-like_fold"/>
</dbReference>
<sequence>MRRLFSLLLPPLAACVAALGCAATFASGLQVAPVSLTLVSSQNADGLWLSNTGDNVVHAQVRVYRWTQEDDADTLATTRGLVASPPMVELAAGDRQLIRAIRLGAPPAGGTEEAYRLIIDELPVHDPSQKGLQYVLRYSVPVFVEPAGAPASAPQLQWALRREGDKILLEVSNSGGTHAQIADVGYTDAAGKHGDIARGLLGYVLAGARMRWAVRVPAAALADGGRWEAMINGKTDQSITLAERPR</sequence>
<dbReference type="InterPro" id="IPR016147">
    <property type="entry name" value="Pili_assmbl_chaperone_N"/>
</dbReference>
<evidence type="ECO:0000313" key="4">
    <source>
        <dbReference type="Proteomes" id="UP000316798"/>
    </source>
</evidence>
<name>A0A515D6F7_9BURK</name>
<dbReference type="InterPro" id="IPR008962">
    <property type="entry name" value="PapD-like_sf"/>
</dbReference>
<dbReference type="KEGG" id="rhf:EUB48_00735"/>